<evidence type="ECO:0000313" key="8">
    <source>
        <dbReference type="Proteomes" id="UP000034543"/>
    </source>
</evidence>
<sequence>MDSYDLIIIGAGPAGLAASIYALERKLRTLVLEANGIGGQPMQLYADKKIYDFPSYSEITGKELANKMYEQARKFGVVIEVAAASSIMHADSYFQVKTVLITYQTRSVILATGLGYFKPRQLGIPGENDLTGKGVFYKGIPEKLIGKRLIVVGGGDTALETAVAAAEKGGSVSLVHRHDSFRAVEKTVEKARSLGVQFYLNSIVSEIHGIDRVESIKIVKGGTAESLLTTDYIGICIGAEIDRTFLQNLGVSVENQAVKVDADMQSSIPGMFACGDVATQAGKYKRISVAVGTAATAVNGVYQFLKNPYWGRK</sequence>
<organism evidence="7 8">
    <name type="scientific">Candidatus Gottesmanbacteria bacterium GW2011_GWA1_43_11</name>
    <dbReference type="NCBI Taxonomy" id="1618436"/>
    <lineage>
        <taxon>Bacteria</taxon>
        <taxon>Candidatus Gottesmaniibacteriota</taxon>
    </lineage>
</organism>
<evidence type="ECO:0000313" key="7">
    <source>
        <dbReference type="EMBL" id="KKS84167.1"/>
    </source>
</evidence>
<evidence type="ECO:0000259" key="6">
    <source>
        <dbReference type="Pfam" id="PF07992"/>
    </source>
</evidence>
<dbReference type="GO" id="GO:0004324">
    <property type="term" value="F:ferredoxin-NADP+ reductase activity"/>
    <property type="evidence" value="ECO:0007669"/>
    <property type="project" value="UniProtKB-UniRule"/>
</dbReference>
<keyword evidence="2 5" id="KW-0274">FAD</keyword>
<feature type="domain" description="FAD/NAD(P)-binding" evidence="6">
    <location>
        <begin position="4"/>
        <end position="293"/>
    </location>
</feature>
<dbReference type="GO" id="GO:0050661">
    <property type="term" value="F:NADP binding"/>
    <property type="evidence" value="ECO:0007669"/>
    <property type="project" value="UniProtKB-UniRule"/>
</dbReference>
<evidence type="ECO:0000256" key="3">
    <source>
        <dbReference type="ARBA" id="ARBA00022857"/>
    </source>
</evidence>
<dbReference type="Pfam" id="PF07992">
    <property type="entry name" value="Pyr_redox_2"/>
    <property type="match status" value="1"/>
</dbReference>
<comment type="similarity">
    <text evidence="5">Belongs to the ferredoxin--NADP reductase type 2 family.</text>
</comment>
<dbReference type="Proteomes" id="UP000034543">
    <property type="component" value="Unassembled WGS sequence"/>
</dbReference>
<dbReference type="InterPro" id="IPR036188">
    <property type="entry name" value="FAD/NAD-bd_sf"/>
</dbReference>
<dbReference type="GO" id="GO:0050660">
    <property type="term" value="F:flavin adenine dinucleotide binding"/>
    <property type="evidence" value="ECO:0007669"/>
    <property type="project" value="UniProtKB-UniRule"/>
</dbReference>
<comment type="caution">
    <text evidence="5">Lacks conserved residue(s) required for the propagation of feature annotation.</text>
</comment>
<dbReference type="SUPFAM" id="SSF51905">
    <property type="entry name" value="FAD/NAD(P)-binding domain"/>
    <property type="match status" value="1"/>
</dbReference>
<feature type="binding site" evidence="5">
    <location>
        <position position="85"/>
    </location>
    <ligand>
        <name>FAD</name>
        <dbReference type="ChEBI" id="CHEBI:57692"/>
    </ligand>
</feature>
<dbReference type="HAMAP" id="MF_01685">
    <property type="entry name" value="FENR2"/>
    <property type="match status" value="1"/>
</dbReference>
<dbReference type="InterPro" id="IPR050097">
    <property type="entry name" value="Ferredoxin-NADP_redctase_2"/>
</dbReference>
<evidence type="ECO:0000256" key="5">
    <source>
        <dbReference type="HAMAP-Rule" id="MF_01685"/>
    </source>
</evidence>
<keyword evidence="3 5" id="KW-0521">NADP</keyword>
<evidence type="ECO:0000256" key="2">
    <source>
        <dbReference type="ARBA" id="ARBA00022827"/>
    </source>
</evidence>
<evidence type="ECO:0000256" key="1">
    <source>
        <dbReference type="ARBA" id="ARBA00022630"/>
    </source>
</evidence>
<feature type="binding site" evidence="5">
    <location>
        <position position="117"/>
    </location>
    <ligand>
        <name>FAD</name>
        <dbReference type="ChEBI" id="CHEBI:57692"/>
    </ligand>
</feature>
<dbReference type="PRINTS" id="PR00469">
    <property type="entry name" value="PNDRDTASEII"/>
</dbReference>
<dbReference type="EC" id="1.18.1.2" evidence="5"/>
<name>A0A0G1CF60_9BACT</name>
<comment type="caution">
    <text evidence="7">The sequence shown here is derived from an EMBL/GenBank/DDBJ whole genome shotgun (WGS) entry which is preliminary data.</text>
</comment>
<dbReference type="AlphaFoldDB" id="A0A0G1CF60"/>
<keyword evidence="4 5" id="KW-0560">Oxidoreductase</keyword>
<feature type="binding site" evidence="5">
    <location>
        <position position="33"/>
    </location>
    <ligand>
        <name>FAD</name>
        <dbReference type="ChEBI" id="CHEBI:57692"/>
    </ligand>
</feature>
<accession>A0A0G1CF60</accession>
<proteinExistence type="inferred from homology"/>
<dbReference type="PRINTS" id="PR00368">
    <property type="entry name" value="FADPNR"/>
</dbReference>
<feature type="binding site" evidence="5">
    <location>
        <position position="45"/>
    </location>
    <ligand>
        <name>FAD</name>
        <dbReference type="ChEBI" id="CHEBI:57692"/>
    </ligand>
</feature>
<protein>
    <recommendedName>
        <fullName evidence="5">Ferredoxin--NADP reductase</fullName>
        <shortName evidence="5">FNR</shortName>
        <shortName evidence="5">Fd-NADP(+) reductase</shortName>
        <ecNumber evidence="5">1.18.1.2</ecNumber>
    </recommendedName>
</protein>
<reference evidence="7 8" key="1">
    <citation type="journal article" date="2015" name="Nature">
        <title>rRNA introns, odd ribosomes, and small enigmatic genomes across a large radiation of phyla.</title>
        <authorList>
            <person name="Brown C.T."/>
            <person name="Hug L.A."/>
            <person name="Thomas B.C."/>
            <person name="Sharon I."/>
            <person name="Castelle C.J."/>
            <person name="Singh A."/>
            <person name="Wilkins M.J."/>
            <person name="Williams K.H."/>
            <person name="Banfield J.F."/>
        </authorList>
    </citation>
    <scope>NUCLEOTIDE SEQUENCE [LARGE SCALE GENOMIC DNA]</scope>
</reference>
<dbReference type="PANTHER" id="PTHR48105">
    <property type="entry name" value="THIOREDOXIN REDUCTASE 1-RELATED-RELATED"/>
    <property type="match status" value="1"/>
</dbReference>
<keyword evidence="1 5" id="KW-0285">Flavoprotein</keyword>
<feature type="binding site" evidence="5">
    <location>
        <position position="276"/>
    </location>
    <ligand>
        <name>FAD</name>
        <dbReference type="ChEBI" id="CHEBI:57692"/>
    </ligand>
</feature>
<dbReference type="Gene3D" id="3.50.50.60">
    <property type="entry name" value="FAD/NAD(P)-binding domain"/>
    <property type="match status" value="2"/>
</dbReference>
<gene>
    <name evidence="7" type="ORF">UV59_C0026G0017</name>
</gene>
<dbReference type="InterPro" id="IPR022890">
    <property type="entry name" value="Fd--NADP_Rdtase_type_2"/>
</dbReference>
<comment type="catalytic activity">
    <reaction evidence="5">
        <text>2 reduced [2Fe-2S]-[ferredoxin] + NADP(+) + H(+) = 2 oxidized [2Fe-2S]-[ferredoxin] + NADPH</text>
        <dbReference type="Rhea" id="RHEA:20125"/>
        <dbReference type="Rhea" id="RHEA-COMP:10000"/>
        <dbReference type="Rhea" id="RHEA-COMP:10001"/>
        <dbReference type="ChEBI" id="CHEBI:15378"/>
        <dbReference type="ChEBI" id="CHEBI:33737"/>
        <dbReference type="ChEBI" id="CHEBI:33738"/>
        <dbReference type="ChEBI" id="CHEBI:57783"/>
        <dbReference type="ChEBI" id="CHEBI:58349"/>
        <dbReference type="EC" id="1.18.1.2"/>
    </reaction>
</comment>
<dbReference type="InterPro" id="IPR023753">
    <property type="entry name" value="FAD/NAD-binding_dom"/>
</dbReference>
<evidence type="ECO:0000256" key="4">
    <source>
        <dbReference type="ARBA" id="ARBA00023002"/>
    </source>
</evidence>
<feature type="binding site" evidence="5">
    <location>
        <position position="40"/>
    </location>
    <ligand>
        <name>FAD</name>
        <dbReference type="ChEBI" id="CHEBI:57692"/>
    </ligand>
</feature>
<dbReference type="STRING" id="1618436.UV59_C0026G0017"/>
<dbReference type="EMBL" id="LCFB01000026">
    <property type="protein sequence ID" value="KKS84167.1"/>
    <property type="molecule type" value="Genomic_DNA"/>
</dbReference>
<comment type="cofactor">
    <cofactor evidence="5">
        <name>FAD</name>
        <dbReference type="ChEBI" id="CHEBI:57692"/>
    </cofactor>
    <text evidence="5">Binds 1 FAD per subunit.</text>
</comment>
<comment type="subunit">
    <text evidence="5">Homodimer.</text>
</comment>